<feature type="compositionally biased region" description="Acidic residues" evidence="1">
    <location>
        <begin position="1729"/>
        <end position="1740"/>
    </location>
</feature>
<feature type="compositionally biased region" description="Polar residues" evidence="1">
    <location>
        <begin position="49"/>
        <end position="60"/>
    </location>
</feature>
<gene>
    <name evidence="2" type="ORF">TRFO_37293</name>
</gene>
<proteinExistence type="predicted"/>
<feature type="compositionally biased region" description="Basic and acidic residues" evidence="1">
    <location>
        <begin position="167"/>
        <end position="177"/>
    </location>
</feature>
<feature type="compositionally biased region" description="Polar residues" evidence="1">
    <location>
        <begin position="794"/>
        <end position="804"/>
    </location>
</feature>
<feature type="compositionally biased region" description="Polar residues" evidence="1">
    <location>
        <begin position="1697"/>
        <end position="1706"/>
    </location>
</feature>
<feature type="compositionally biased region" description="Low complexity" evidence="1">
    <location>
        <begin position="1220"/>
        <end position="1242"/>
    </location>
</feature>
<dbReference type="VEuPathDB" id="TrichDB:TRFO_37293"/>
<feature type="compositionally biased region" description="Basic and acidic residues" evidence="1">
    <location>
        <begin position="588"/>
        <end position="604"/>
    </location>
</feature>
<feature type="region of interest" description="Disordered" evidence="1">
    <location>
        <begin position="1534"/>
        <end position="1554"/>
    </location>
</feature>
<feature type="compositionally biased region" description="Polar residues" evidence="1">
    <location>
        <begin position="1534"/>
        <end position="1547"/>
    </location>
</feature>
<feature type="compositionally biased region" description="Basic and acidic residues" evidence="1">
    <location>
        <begin position="664"/>
        <end position="676"/>
    </location>
</feature>
<reference evidence="2" key="1">
    <citation type="submission" date="2016-10" db="EMBL/GenBank/DDBJ databases">
        <authorList>
            <person name="Benchimol M."/>
            <person name="Almeida L.G."/>
            <person name="Vasconcelos A.T."/>
            <person name="Perreira-Neves A."/>
            <person name="Rosa I.A."/>
            <person name="Tasca T."/>
            <person name="Bogo M.R."/>
            <person name="de Souza W."/>
        </authorList>
    </citation>
    <scope>NUCLEOTIDE SEQUENCE [LARGE SCALE GENOMIC DNA]</scope>
    <source>
        <strain evidence="2">K</strain>
    </source>
</reference>
<feature type="compositionally biased region" description="Basic and acidic residues" evidence="1">
    <location>
        <begin position="504"/>
        <end position="517"/>
    </location>
</feature>
<feature type="compositionally biased region" description="Basic and acidic residues" evidence="1">
    <location>
        <begin position="613"/>
        <end position="627"/>
    </location>
</feature>
<feature type="compositionally biased region" description="Basic and acidic residues" evidence="1">
    <location>
        <begin position="921"/>
        <end position="949"/>
    </location>
</feature>
<feature type="region of interest" description="Disordered" evidence="1">
    <location>
        <begin position="1607"/>
        <end position="1628"/>
    </location>
</feature>
<feature type="compositionally biased region" description="Basic and acidic residues" evidence="1">
    <location>
        <begin position="753"/>
        <end position="768"/>
    </location>
</feature>
<dbReference type="Proteomes" id="UP000179807">
    <property type="component" value="Unassembled WGS sequence"/>
</dbReference>
<feature type="compositionally biased region" description="Basic and acidic residues" evidence="1">
    <location>
        <begin position="84"/>
        <end position="93"/>
    </location>
</feature>
<keyword evidence="3" id="KW-1185">Reference proteome</keyword>
<feature type="compositionally biased region" description="Low complexity" evidence="1">
    <location>
        <begin position="966"/>
        <end position="975"/>
    </location>
</feature>
<feature type="region of interest" description="Disordered" evidence="1">
    <location>
        <begin position="1264"/>
        <end position="1308"/>
    </location>
</feature>
<feature type="compositionally biased region" description="Polar residues" evidence="1">
    <location>
        <begin position="999"/>
        <end position="1008"/>
    </location>
</feature>
<dbReference type="EMBL" id="MLAK01001170">
    <property type="protein sequence ID" value="OHS96551.1"/>
    <property type="molecule type" value="Genomic_DNA"/>
</dbReference>
<organism evidence="2 3">
    <name type="scientific">Tritrichomonas foetus</name>
    <dbReference type="NCBI Taxonomy" id="1144522"/>
    <lineage>
        <taxon>Eukaryota</taxon>
        <taxon>Metamonada</taxon>
        <taxon>Parabasalia</taxon>
        <taxon>Tritrichomonadida</taxon>
        <taxon>Tritrichomonadidae</taxon>
        <taxon>Tritrichomonas</taxon>
    </lineage>
</organism>
<feature type="compositionally biased region" description="Polar residues" evidence="1">
    <location>
        <begin position="307"/>
        <end position="324"/>
    </location>
</feature>
<dbReference type="GeneID" id="94846043"/>
<feature type="region of interest" description="Disordered" evidence="1">
    <location>
        <begin position="1570"/>
        <end position="1594"/>
    </location>
</feature>
<feature type="compositionally biased region" description="Polar residues" evidence="1">
    <location>
        <begin position="1607"/>
        <end position="1616"/>
    </location>
</feature>
<accession>A0A1J4JE37</accession>
<dbReference type="RefSeq" id="XP_068349688.1">
    <property type="nucleotide sequence ID" value="XM_068511339.1"/>
</dbReference>
<evidence type="ECO:0000313" key="2">
    <source>
        <dbReference type="EMBL" id="OHS96551.1"/>
    </source>
</evidence>
<feature type="compositionally biased region" description="Polar residues" evidence="1">
    <location>
        <begin position="1184"/>
        <end position="1193"/>
    </location>
</feature>
<feature type="compositionally biased region" description="Polar residues" evidence="1">
    <location>
        <begin position="1789"/>
        <end position="1803"/>
    </location>
</feature>
<feature type="compositionally biased region" description="Low complexity" evidence="1">
    <location>
        <begin position="633"/>
        <end position="657"/>
    </location>
</feature>
<feature type="compositionally biased region" description="Low complexity" evidence="1">
    <location>
        <begin position="125"/>
        <end position="135"/>
    </location>
</feature>
<feature type="region of interest" description="Disordered" evidence="1">
    <location>
        <begin position="167"/>
        <end position="222"/>
    </location>
</feature>
<feature type="compositionally biased region" description="Low complexity" evidence="1">
    <location>
        <begin position="1673"/>
        <end position="1696"/>
    </location>
</feature>
<feature type="compositionally biased region" description="Low complexity" evidence="1">
    <location>
        <begin position="887"/>
        <end position="899"/>
    </location>
</feature>
<feature type="compositionally biased region" description="Polar residues" evidence="1">
    <location>
        <begin position="682"/>
        <end position="696"/>
    </location>
</feature>
<feature type="compositionally biased region" description="Low complexity" evidence="1">
    <location>
        <begin position="1016"/>
        <end position="1025"/>
    </location>
</feature>
<feature type="compositionally biased region" description="Basic and acidic residues" evidence="1">
    <location>
        <begin position="433"/>
        <end position="447"/>
    </location>
</feature>
<feature type="compositionally biased region" description="Polar residues" evidence="1">
    <location>
        <begin position="287"/>
        <end position="297"/>
    </location>
</feature>
<feature type="compositionally biased region" description="Acidic residues" evidence="1">
    <location>
        <begin position="984"/>
        <end position="998"/>
    </location>
</feature>
<evidence type="ECO:0000256" key="1">
    <source>
        <dbReference type="SAM" id="MobiDB-lite"/>
    </source>
</evidence>
<feature type="compositionally biased region" description="Low complexity" evidence="1">
    <location>
        <begin position="203"/>
        <end position="219"/>
    </location>
</feature>
<name>A0A1J4JE37_9EUKA</name>
<sequence>MNQFKTELQKAQQKNEEKILHILSEKISSFESKIDEKMSTLRTDSLAQTLPNTKFQQNNPFDEPSDVLVQTQTKNQRHTLPRRSAPESKRKNETNNQQNQKPDVIRRIGKKSNIKQKINSDIKSDINSGINSNINSSKDKVVSEIENLDLTSDLINHDDLEKGEIKTNFSSKDETHTKIPQPPKSGQKRSARPVQSPEAKRNLQLSSSQTISLDISSPSAKNKYIPEEPILNKNSENSCNNDQKKKLQLEMQNTTEIINNKDSQIESDDEISIKSTEDNQKTDNKSKPSLTMSNLQTEIHVPKLQGPVNNEKSQISLKVSGKQQNQKDEGTQNPKTSQNITGNQNDSNPISFDIEILQKDSKTELIEESNKELSKESSGRKKVKRRRVSNSTSGSSKKENGKKETERNELLQTPTKDDELASSSESYIFISDKPQKENISEFSDSSKPKLKAKMPSISAKLRNKTKKRINSNVSESEENGFFVDSIPGGPLSPIEKIPINQTKNDGRNQDEIKKEENDNAILSFNSEISDEVEERKKVRKRKVLKNRRSSSQLSEGSSISSSKIKKSNESENSEMPPIPQKENSNKQADNDLNEKPLETSKEGHITNQIENQKNNKSDENILSEKSKQNILSNTDTTNNNNTENMNDNNNDNMNENEAQNIGNNDKEGKEQTKVEYTEDIVSDSTPNKTKEIQTTSTKEENITEKVIESTDKIVSDQIEKEQSDKEDIETKPSQQDEKETENVDELNLTIVPIEKDNFDQPEDVHKENSTSQNSQDEKNKEIEENDSMNIVFEESSTMNQSDSLNESKDEIPQKEGITQQIETPQQPKEVEEEEKPIQQFVIIQENPPVIQTTPPPSPPKYDDKARARPKTSIKIPSILKNKARNINNDQQSDNDNQNSVPEPVPEIQQSPENKSIIHPTPAEEEHTLSQEEPAKNENPKQEENQHDDSFTDSDALFASDHEDHQNQMNDDQNQQSPEVVNPQESEEPEIDDINEDETVSQLCSSSVIHSEEPNENENTINNSNSLLIDESPNNIVDSPPTVSKILSPFDAVLEKAQQHQREIMEKKGNMPLSMSKIIDSQPDLSMNNPANENLISLSSLKNQQTLPFASFPEDEDEMPPNSNSTISDEQEDSYQSIPDALSVPPKANNGFVLQSNQSLLSSNNQHEEEHESFTGFEFAGMNGRNGSFSSYNRPNPPEQKQQEQRLPGSFNQGMLSPMDNFNANNNSNSGFNNGFNNSLPNNDRPGGFGLGGIKSQVQLAPLGSLGGSGASLPKSHSSDYDPFNQPLGGIGKLSDKTLEQRPPGGFNQPLLAPMDQPRGGGFGQPFNGFNNSQDRFGNGMNNNNFNNNNNMGFGGMGGNRLGGLEQRPPGGFNQSLLAPMDTLQSRNEFGNNLSGGGISKAPNGQFGQNNNFNNFNNNNNIANHMNNNLNNNFNNSNNDFNHFNNSNGNFGGGTRINPPGGSRIGSILNSRNNDDFIGPPQSGGGIQRSQPINVRQLQEITAQLDQQPQISKIPGGIPKSQPIDPKQLQEISSQFRQGNDSGDSGIQRSGGIPKMAPIDHFQLQDLSAQFKQGNDPKPTDLHSPKPMGIPKSSPIDANQMREIQKQLSNDTNSRNSLINNQKDDNNLNRMNNINNSMNGGGGESIPFVSQNFQQSQPGFTSIKAMQMKRESSSSENMSLSNTRSSSGTLSGNFSSNQGFPISNSNNGLQPAIMSSMNQLPLYDPNAIAGDDDNNNEDIEDSPLTQTKENYTPMPLRRPPKSEGSGFSVVHANGVSPKRELAPPPPPPSNDFQTQNKFPTSSASIGFPNQFNTNNFNGISNNNMTNMNNMNNDQLQPFPKSGFNIAYGTQRPK</sequence>
<feature type="compositionally biased region" description="Polar residues" evidence="1">
    <location>
        <begin position="331"/>
        <end position="350"/>
    </location>
</feature>
<feature type="region of interest" description="Disordered" evidence="1">
    <location>
        <begin position="257"/>
        <end position="1041"/>
    </location>
</feature>
<protein>
    <submittedName>
        <fullName evidence="2">Uncharacterized protein</fullName>
    </submittedName>
</protein>
<feature type="compositionally biased region" description="Basic residues" evidence="1">
    <location>
        <begin position="537"/>
        <end position="548"/>
    </location>
</feature>
<feature type="region of interest" description="Disordered" evidence="1">
    <location>
        <begin position="49"/>
        <end position="135"/>
    </location>
</feature>
<feature type="region of interest" description="Disordered" evidence="1">
    <location>
        <begin position="1110"/>
        <end position="1150"/>
    </location>
</feature>
<feature type="compositionally biased region" description="Low complexity" evidence="1">
    <location>
        <begin position="549"/>
        <end position="562"/>
    </location>
</feature>
<feature type="compositionally biased region" description="Basic and acidic residues" evidence="1">
    <location>
        <begin position="396"/>
        <end position="419"/>
    </location>
</feature>
<comment type="caution">
    <text evidence="2">The sequence shown here is derived from an EMBL/GenBank/DDBJ whole genome shotgun (WGS) entry which is preliminary data.</text>
</comment>
<feature type="compositionally biased region" description="Basic and acidic residues" evidence="1">
    <location>
        <begin position="697"/>
        <end position="741"/>
    </location>
</feature>
<feature type="region of interest" description="Disordered" evidence="1">
    <location>
        <begin position="1667"/>
        <end position="1706"/>
    </location>
</feature>
<feature type="region of interest" description="Disordered" evidence="1">
    <location>
        <begin position="1177"/>
        <end position="1252"/>
    </location>
</feature>
<feature type="compositionally biased region" description="Basic and acidic residues" evidence="1">
    <location>
        <begin position="356"/>
        <end position="379"/>
    </location>
</feature>
<evidence type="ECO:0000313" key="3">
    <source>
        <dbReference type="Proteomes" id="UP000179807"/>
    </source>
</evidence>
<feature type="compositionally biased region" description="Basic and acidic residues" evidence="1">
    <location>
        <begin position="271"/>
        <end position="286"/>
    </location>
</feature>
<feature type="region of interest" description="Disordered" evidence="1">
    <location>
        <begin position="1723"/>
        <end position="1807"/>
    </location>
</feature>